<dbReference type="InterPro" id="IPR050482">
    <property type="entry name" value="Sensor_HK_TwoCompSys"/>
</dbReference>
<evidence type="ECO:0000313" key="14">
    <source>
        <dbReference type="Proteomes" id="UP001589890"/>
    </source>
</evidence>
<keyword evidence="4" id="KW-0808">Transferase</keyword>
<evidence type="ECO:0000313" key="13">
    <source>
        <dbReference type="EMBL" id="MFC0628278.1"/>
    </source>
</evidence>
<dbReference type="CDD" id="cd16917">
    <property type="entry name" value="HATPase_UhpB-NarQ-NarX-like"/>
    <property type="match status" value="1"/>
</dbReference>
<keyword evidence="10" id="KW-0812">Transmembrane</keyword>
<evidence type="ECO:0000256" key="1">
    <source>
        <dbReference type="ARBA" id="ARBA00000085"/>
    </source>
</evidence>
<evidence type="ECO:0000256" key="3">
    <source>
        <dbReference type="ARBA" id="ARBA00022553"/>
    </source>
</evidence>
<keyword evidence="14" id="KW-1185">Reference proteome</keyword>
<gene>
    <name evidence="13" type="ORF">ACFFGN_29685</name>
</gene>
<feature type="domain" description="Histidine kinase/HSP90-like ATPase" evidence="11">
    <location>
        <begin position="362"/>
        <end position="450"/>
    </location>
</feature>
<name>A0ABV6QVR4_9ACTN</name>
<comment type="caution">
    <text evidence="13">The sequence shown here is derived from an EMBL/GenBank/DDBJ whole genome shotgun (WGS) entry which is preliminary data.</text>
</comment>
<evidence type="ECO:0000256" key="4">
    <source>
        <dbReference type="ARBA" id="ARBA00022679"/>
    </source>
</evidence>
<sequence length="454" mass="49325">MSPSPGSTDTGLSSAPSPVTLESAEPARTSVWRRPRPSQRAQRTDIAIGIALAVAGAFAAELMRSASPQPLDMGAGGIEGYFLSAAVPLTLCFRRRFPLATLLATSVMFFIAGERLPLIGGANIVTQVTLFMAIYTAAAWAQDRKRFQITIIFVVVSMFIWLAFGFVRALRADEITGSGVDGLLSPYVAYVVHNIGINIAYFVGSWLWGLTAWRTARQHDELLRQAQELAEQQQGNARRAVIDERLRISRELHDVVAHHISSIGVQAGGARRVMDTNPEAAKGALSVIEESSRTAVNEMRQLLGMLRAADPDLDEEVGVSAVRAPQANVDRLPALVADASNEQLSVGYHQIGTTQKLPETVSVSVYRIVQEALTNVRRHSTARTANVTLRYLEDAVEIEVIDDGRPKHAPVGSRLGHVGIRERVALLGGESEIGPRSVGGFRVRARFPVKEQQL</sequence>
<proteinExistence type="predicted"/>
<keyword evidence="6 13" id="KW-0418">Kinase</keyword>
<evidence type="ECO:0000256" key="5">
    <source>
        <dbReference type="ARBA" id="ARBA00022741"/>
    </source>
</evidence>
<keyword evidence="10" id="KW-1133">Transmembrane helix</keyword>
<evidence type="ECO:0000256" key="8">
    <source>
        <dbReference type="ARBA" id="ARBA00023012"/>
    </source>
</evidence>
<evidence type="ECO:0000256" key="6">
    <source>
        <dbReference type="ARBA" id="ARBA00022777"/>
    </source>
</evidence>
<keyword evidence="10" id="KW-0472">Membrane</keyword>
<dbReference type="PANTHER" id="PTHR24421">
    <property type="entry name" value="NITRATE/NITRITE SENSOR PROTEIN NARX-RELATED"/>
    <property type="match status" value="1"/>
</dbReference>
<dbReference type="EC" id="2.7.13.3" evidence="2"/>
<dbReference type="EMBL" id="JBHLTC010000038">
    <property type="protein sequence ID" value="MFC0628278.1"/>
    <property type="molecule type" value="Genomic_DNA"/>
</dbReference>
<dbReference type="Pfam" id="PF02518">
    <property type="entry name" value="HATPase_c"/>
    <property type="match status" value="1"/>
</dbReference>
<dbReference type="RefSeq" id="WP_380054247.1">
    <property type="nucleotide sequence ID" value="NZ_JBHLTC010000038.1"/>
</dbReference>
<feature type="domain" description="Signal transduction histidine kinase subgroup 3 dimerisation and phosphoacceptor" evidence="12">
    <location>
        <begin position="244"/>
        <end position="309"/>
    </location>
</feature>
<evidence type="ECO:0000256" key="9">
    <source>
        <dbReference type="SAM" id="MobiDB-lite"/>
    </source>
</evidence>
<feature type="compositionally biased region" description="Polar residues" evidence="9">
    <location>
        <begin position="1"/>
        <end position="17"/>
    </location>
</feature>
<feature type="transmembrane region" description="Helical" evidence="10">
    <location>
        <begin position="187"/>
        <end position="208"/>
    </location>
</feature>
<dbReference type="Gene3D" id="1.20.5.1930">
    <property type="match status" value="1"/>
</dbReference>
<feature type="transmembrane region" description="Helical" evidence="10">
    <location>
        <begin position="46"/>
        <end position="63"/>
    </location>
</feature>
<dbReference type="GO" id="GO:0016301">
    <property type="term" value="F:kinase activity"/>
    <property type="evidence" value="ECO:0007669"/>
    <property type="project" value="UniProtKB-KW"/>
</dbReference>
<protein>
    <recommendedName>
        <fullName evidence="2">histidine kinase</fullName>
        <ecNumber evidence="2">2.7.13.3</ecNumber>
    </recommendedName>
</protein>
<keyword evidence="3" id="KW-0597">Phosphoprotein</keyword>
<accession>A0ABV6QVR4</accession>
<dbReference type="InterPro" id="IPR036890">
    <property type="entry name" value="HATPase_C_sf"/>
</dbReference>
<comment type="catalytic activity">
    <reaction evidence="1">
        <text>ATP + protein L-histidine = ADP + protein N-phospho-L-histidine.</text>
        <dbReference type="EC" id="2.7.13.3"/>
    </reaction>
</comment>
<dbReference type="PANTHER" id="PTHR24421:SF10">
    <property type="entry name" value="NITRATE_NITRITE SENSOR PROTEIN NARQ"/>
    <property type="match status" value="1"/>
</dbReference>
<evidence type="ECO:0000256" key="10">
    <source>
        <dbReference type="SAM" id="Phobius"/>
    </source>
</evidence>
<dbReference type="Pfam" id="PF07730">
    <property type="entry name" value="HisKA_3"/>
    <property type="match status" value="1"/>
</dbReference>
<keyword evidence="5" id="KW-0547">Nucleotide-binding</keyword>
<evidence type="ECO:0000256" key="2">
    <source>
        <dbReference type="ARBA" id="ARBA00012438"/>
    </source>
</evidence>
<dbReference type="Gene3D" id="3.30.565.10">
    <property type="entry name" value="Histidine kinase-like ATPase, C-terminal domain"/>
    <property type="match status" value="1"/>
</dbReference>
<organism evidence="13 14">
    <name type="scientific">Kribbella deserti</name>
    <dbReference type="NCBI Taxonomy" id="1926257"/>
    <lineage>
        <taxon>Bacteria</taxon>
        <taxon>Bacillati</taxon>
        <taxon>Actinomycetota</taxon>
        <taxon>Actinomycetes</taxon>
        <taxon>Propionibacteriales</taxon>
        <taxon>Kribbellaceae</taxon>
        <taxon>Kribbella</taxon>
    </lineage>
</organism>
<feature type="region of interest" description="Disordered" evidence="9">
    <location>
        <begin position="1"/>
        <end position="40"/>
    </location>
</feature>
<keyword evidence="8" id="KW-0902">Two-component regulatory system</keyword>
<feature type="transmembrane region" description="Helical" evidence="10">
    <location>
        <begin position="147"/>
        <end position="167"/>
    </location>
</feature>
<dbReference type="InterPro" id="IPR003594">
    <property type="entry name" value="HATPase_dom"/>
</dbReference>
<dbReference type="Proteomes" id="UP001589890">
    <property type="component" value="Unassembled WGS sequence"/>
</dbReference>
<evidence type="ECO:0000259" key="12">
    <source>
        <dbReference type="Pfam" id="PF07730"/>
    </source>
</evidence>
<dbReference type="InterPro" id="IPR011712">
    <property type="entry name" value="Sig_transdc_His_kin_sub3_dim/P"/>
</dbReference>
<feature type="transmembrane region" description="Helical" evidence="10">
    <location>
        <begin position="119"/>
        <end position="140"/>
    </location>
</feature>
<reference evidence="13 14" key="1">
    <citation type="submission" date="2024-09" db="EMBL/GenBank/DDBJ databases">
        <authorList>
            <person name="Sun Q."/>
            <person name="Mori K."/>
        </authorList>
    </citation>
    <scope>NUCLEOTIDE SEQUENCE [LARGE SCALE GENOMIC DNA]</scope>
    <source>
        <strain evidence="13 14">CGMCC 1.15906</strain>
    </source>
</reference>
<evidence type="ECO:0000259" key="11">
    <source>
        <dbReference type="Pfam" id="PF02518"/>
    </source>
</evidence>
<dbReference type="SUPFAM" id="SSF55874">
    <property type="entry name" value="ATPase domain of HSP90 chaperone/DNA topoisomerase II/histidine kinase"/>
    <property type="match status" value="1"/>
</dbReference>
<keyword evidence="7" id="KW-0067">ATP-binding</keyword>
<evidence type="ECO:0000256" key="7">
    <source>
        <dbReference type="ARBA" id="ARBA00022840"/>
    </source>
</evidence>